<evidence type="ECO:0000256" key="1">
    <source>
        <dbReference type="SAM" id="MobiDB-lite"/>
    </source>
</evidence>
<dbReference type="AlphaFoldDB" id="A0AAV7L748"/>
<name>A0AAV7L748_PLEWA</name>
<evidence type="ECO:0000313" key="2">
    <source>
        <dbReference type="EMBL" id="KAJ1084433.1"/>
    </source>
</evidence>
<comment type="caution">
    <text evidence="2">The sequence shown here is derived from an EMBL/GenBank/DDBJ whole genome shotgun (WGS) entry which is preliminary data.</text>
</comment>
<dbReference type="Proteomes" id="UP001066276">
    <property type="component" value="Chromosome 12"/>
</dbReference>
<dbReference type="EMBL" id="JANPWB010000016">
    <property type="protein sequence ID" value="KAJ1084433.1"/>
    <property type="molecule type" value="Genomic_DNA"/>
</dbReference>
<keyword evidence="3" id="KW-1185">Reference proteome</keyword>
<organism evidence="2 3">
    <name type="scientific">Pleurodeles waltl</name>
    <name type="common">Iberian ribbed newt</name>
    <dbReference type="NCBI Taxonomy" id="8319"/>
    <lineage>
        <taxon>Eukaryota</taxon>
        <taxon>Metazoa</taxon>
        <taxon>Chordata</taxon>
        <taxon>Craniata</taxon>
        <taxon>Vertebrata</taxon>
        <taxon>Euteleostomi</taxon>
        <taxon>Amphibia</taxon>
        <taxon>Batrachia</taxon>
        <taxon>Caudata</taxon>
        <taxon>Salamandroidea</taxon>
        <taxon>Salamandridae</taxon>
        <taxon>Pleurodelinae</taxon>
        <taxon>Pleurodeles</taxon>
    </lineage>
</organism>
<gene>
    <name evidence="2" type="ORF">NDU88_004581</name>
</gene>
<proteinExistence type="predicted"/>
<protein>
    <submittedName>
        <fullName evidence="2">Uncharacterized protein</fullName>
    </submittedName>
</protein>
<evidence type="ECO:0000313" key="3">
    <source>
        <dbReference type="Proteomes" id="UP001066276"/>
    </source>
</evidence>
<feature type="region of interest" description="Disordered" evidence="1">
    <location>
        <begin position="121"/>
        <end position="140"/>
    </location>
</feature>
<accession>A0AAV7L748</accession>
<reference evidence="2" key="1">
    <citation type="journal article" date="2022" name="bioRxiv">
        <title>Sequencing and chromosome-scale assembly of the giantPleurodeles waltlgenome.</title>
        <authorList>
            <person name="Brown T."/>
            <person name="Elewa A."/>
            <person name="Iarovenko S."/>
            <person name="Subramanian E."/>
            <person name="Araus A.J."/>
            <person name="Petzold A."/>
            <person name="Susuki M."/>
            <person name="Suzuki K.-i.T."/>
            <person name="Hayashi T."/>
            <person name="Toyoda A."/>
            <person name="Oliveira C."/>
            <person name="Osipova E."/>
            <person name="Leigh N.D."/>
            <person name="Simon A."/>
            <person name="Yun M.H."/>
        </authorList>
    </citation>
    <scope>NUCLEOTIDE SEQUENCE</scope>
    <source>
        <strain evidence="2">20211129_DDA</strain>
        <tissue evidence="2">Liver</tissue>
    </source>
</reference>
<sequence>MRLSGCLEAERERPYLRAAGRAALVAGGQPGAAYSLAYDSPGLREDKAGLPAEGGNQIQASAHFQIITTHVTPPKVKKDLWPHFASDEPAAKPLERRRHHFRPSCGNTIAVLRPSDTPVGMHEPLLSQNNPSFPDRWPKSREGEELDLAALSLNKPYCPWSRMKRHLIVSPLPLFPPGVEIS</sequence>